<evidence type="ECO:0000313" key="5">
    <source>
        <dbReference type="Proteomes" id="UP001151760"/>
    </source>
</evidence>
<dbReference type="Proteomes" id="UP001151760">
    <property type="component" value="Unassembled WGS sequence"/>
</dbReference>
<evidence type="ECO:0000259" key="3">
    <source>
        <dbReference type="PROSITE" id="PS50158"/>
    </source>
</evidence>
<feature type="region of interest" description="Disordered" evidence="2">
    <location>
        <begin position="290"/>
        <end position="320"/>
    </location>
</feature>
<gene>
    <name evidence="4" type="ORF">Tco_0772563</name>
</gene>
<dbReference type="InterPro" id="IPR036875">
    <property type="entry name" value="Znf_CCHC_sf"/>
</dbReference>
<feature type="domain" description="CCHC-type" evidence="3">
    <location>
        <begin position="532"/>
        <end position="547"/>
    </location>
</feature>
<dbReference type="CDD" id="cd09272">
    <property type="entry name" value="RNase_HI_RT_Ty1"/>
    <property type="match status" value="1"/>
</dbReference>
<dbReference type="PROSITE" id="PS50158">
    <property type="entry name" value="ZF_CCHC"/>
    <property type="match status" value="1"/>
</dbReference>
<protein>
    <submittedName>
        <fullName evidence="4">Retrotransposon protein, putative, ty1-copia subclass</fullName>
    </submittedName>
</protein>
<dbReference type="InterPro" id="IPR001878">
    <property type="entry name" value="Znf_CCHC"/>
</dbReference>
<dbReference type="SUPFAM" id="SSF57756">
    <property type="entry name" value="Retrovirus zinc finger-like domains"/>
    <property type="match status" value="1"/>
</dbReference>
<comment type="caution">
    <text evidence="4">The sequence shown here is derived from an EMBL/GenBank/DDBJ whole genome shotgun (WGS) entry which is preliminary data.</text>
</comment>
<sequence>MVSPIVFRLLTTLKRVVKLKSRIEGLPKNYKRISEKTVLMVRQVKMMHIRAFRPAYKLLIGCTPYKLVLCGKVTLTRRTSNTRQIGRLIIANFDLKTAGDHRKLQLNELSELRDQAYENSLIYKEKDKEVYMIPNKRTESSMFGDQVLLFNSRLKIFSGKLRIPRSPTVHNHRSIISYGTASVSAEFEFQNQLPPSLSITMKGDTPHWFYSDLQKTFPKDTHKIQDRVELATRLETRDMDTKLLSAPESNNTLARCSSLGIVVGGLLALICIMPDKCKIHISVRIYQKSQENSQKNEQARTRESEEYKKKPKNQKPEAEARKVKPQLLEFLRNSIFKKSVECVEFKEIQDEDTSPFENTSKILVEVEGFEPPQEEVIHVRSRFQQNPGEPHWTAVKTILKYLRNTKDMFFVYGGNPEAELQVDCYCDDGFETDRDGIKSETRYVFVLNGGAVDWKSSKQSTTAMSATKAEYIAASEAVMKVQIHEDDLDEMDLKWQLALLSMKARKFYQRTGKKIIINGSDIAGYDKKKVECFNCHKLGHFARECRNPRSQENRNRSQDSSRRTVNVE</sequence>
<dbReference type="PANTHER" id="PTHR11439:SF496">
    <property type="entry name" value="RNA-DIRECTED DNA POLYMERASE"/>
    <property type="match status" value="1"/>
</dbReference>
<keyword evidence="5" id="KW-1185">Reference proteome</keyword>
<proteinExistence type="predicted"/>
<reference evidence="4" key="1">
    <citation type="journal article" date="2022" name="Int. J. Mol. Sci.">
        <title>Draft Genome of Tanacetum Coccineum: Genomic Comparison of Closely Related Tanacetum-Family Plants.</title>
        <authorList>
            <person name="Yamashiro T."/>
            <person name="Shiraishi A."/>
            <person name="Nakayama K."/>
            <person name="Satake H."/>
        </authorList>
    </citation>
    <scope>NUCLEOTIDE SEQUENCE</scope>
</reference>
<keyword evidence="1" id="KW-0863">Zinc-finger</keyword>
<dbReference type="SMART" id="SM00343">
    <property type="entry name" value="ZnF_C2HC"/>
    <property type="match status" value="1"/>
</dbReference>
<organism evidence="4 5">
    <name type="scientific">Tanacetum coccineum</name>
    <dbReference type="NCBI Taxonomy" id="301880"/>
    <lineage>
        <taxon>Eukaryota</taxon>
        <taxon>Viridiplantae</taxon>
        <taxon>Streptophyta</taxon>
        <taxon>Embryophyta</taxon>
        <taxon>Tracheophyta</taxon>
        <taxon>Spermatophyta</taxon>
        <taxon>Magnoliopsida</taxon>
        <taxon>eudicotyledons</taxon>
        <taxon>Gunneridae</taxon>
        <taxon>Pentapetalae</taxon>
        <taxon>asterids</taxon>
        <taxon>campanulids</taxon>
        <taxon>Asterales</taxon>
        <taxon>Asteraceae</taxon>
        <taxon>Asteroideae</taxon>
        <taxon>Anthemideae</taxon>
        <taxon>Anthemidinae</taxon>
        <taxon>Tanacetum</taxon>
    </lineage>
</organism>
<dbReference type="Gene3D" id="4.10.60.10">
    <property type="entry name" value="Zinc finger, CCHC-type"/>
    <property type="match status" value="1"/>
</dbReference>
<dbReference type="EMBL" id="BQNB010011388">
    <property type="protein sequence ID" value="GJS89927.1"/>
    <property type="molecule type" value="Genomic_DNA"/>
</dbReference>
<feature type="compositionally biased region" description="Basic and acidic residues" evidence="2">
    <location>
        <begin position="297"/>
        <end position="320"/>
    </location>
</feature>
<evidence type="ECO:0000256" key="2">
    <source>
        <dbReference type="SAM" id="MobiDB-lite"/>
    </source>
</evidence>
<evidence type="ECO:0000256" key="1">
    <source>
        <dbReference type="PROSITE-ProRule" id="PRU00047"/>
    </source>
</evidence>
<name>A0ABQ4ZJA6_9ASTR</name>
<evidence type="ECO:0000313" key="4">
    <source>
        <dbReference type="EMBL" id="GJS89927.1"/>
    </source>
</evidence>
<reference evidence="4" key="2">
    <citation type="submission" date="2022-01" db="EMBL/GenBank/DDBJ databases">
        <authorList>
            <person name="Yamashiro T."/>
            <person name="Shiraishi A."/>
            <person name="Satake H."/>
            <person name="Nakayama K."/>
        </authorList>
    </citation>
    <scope>NUCLEOTIDE SEQUENCE</scope>
</reference>
<keyword evidence="1" id="KW-0862">Zinc</keyword>
<feature type="region of interest" description="Disordered" evidence="2">
    <location>
        <begin position="548"/>
        <end position="568"/>
    </location>
</feature>
<accession>A0ABQ4ZJA6</accession>
<dbReference type="Pfam" id="PF00098">
    <property type="entry name" value="zf-CCHC"/>
    <property type="match status" value="1"/>
</dbReference>
<feature type="compositionally biased region" description="Basic and acidic residues" evidence="2">
    <location>
        <begin position="548"/>
        <end position="562"/>
    </location>
</feature>
<dbReference type="PANTHER" id="PTHR11439">
    <property type="entry name" value="GAG-POL-RELATED RETROTRANSPOSON"/>
    <property type="match status" value="1"/>
</dbReference>
<keyword evidence="1" id="KW-0479">Metal-binding</keyword>